<dbReference type="Proteomes" id="UP000762676">
    <property type="component" value="Unassembled WGS sequence"/>
</dbReference>
<dbReference type="AlphaFoldDB" id="A0AAV4GYG7"/>
<sequence length="137" mass="15620">MGCFLPLKRSRSYLHTIVLYGPACSLALRIFTLSVLLLCCGDIETNPGPKFDWVHRLQTESNPQPIIAKFTFFKDKAKVMGEKKKFKDTDIQEDGNVGLRSSDFRRQAVTIDGKRFDWEEQSETVVPVGRRNQPLAD</sequence>
<organism evidence="1 2">
    <name type="scientific">Elysia marginata</name>
    <dbReference type="NCBI Taxonomy" id="1093978"/>
    <lineage>
        <taxon>Eukaryota</taxon>
        <taxon>Metazoa</taxon>
        <taxon>Spiralia</taxon>
        <taxon>Lophotrochozoa</taxon>
        <taxon>Mollusca</taxon>
        <taxon>Gastropoda</taxon>
        <taxon>Heterobranchia</taxon>
        <taxon>Euthyneura</taxon>
        <taxon>Panpulmonata</taxon>
        <taxon>Sacoglossa</taxon>
        <taxon>Placobranchoidea</taxon>
        <taxon>Plakobranchidae</taxon>
        <taxon>Elysia</taxon>
    </lineage>
</organism>
<keyword evidence="2" id="KW-1185">Reference proteome</keyword>
<protein>
    <submittedName>
        <fullName evidence="1">Uncharacterized protein</fullName>
    </submittedName>
</protein>
<gene>
    <name evidence="1" type="ORF">ElyMa_004278000</name>
</gene>
<dbReference type="EMBL" id="BMAT01008625">
    <property type="protein sequence ID" value="GFR89420.1"/>
    <property type="molecule type" value="Genomic_DNA"/>
</dbReference>
<name>A0AAV4GYG7_9GAST</name>
<comment type="caution">
    <text evidence="1">The sequence shown here is derived from an EMBL/GenBank/DDBJ whole genome shotgun (WGS) entry which is preliminary data.</text>
</comment>
<reference evidence="1 2" key="1">
    <citation type="journal article" date="2021" name="Elife">
        <title>Chloroplast acquisition without the gene transfer in kleptoplastic sea slugs, Plakobranchus ocellatus.</title>
        <authorList>
            <person name="Maeda T."/>
            <person name="Takahashi S."/>
            <person name="Yoshida T."/>
            <person name="Shimamura S."/>
            <person name="Takaki Y."/>
            <person name="Nagai Y."/>
            <person name="Toyoda A."/>
            <person name="Suzuki Y."/>
            <person name="Arimoto A."/>
            <person name="Ishii H."/>
            <person name="Satoh N."/>
            <person name="Nishiyama T."/>
            <person name="Hasebe M."/>
            <person name="Maruyama T."/>
            <person name="Minagawa J."/>
            <person name="Obokata J."/>
            <person name="Shigenobu S."/>
        </authorList>
    </citation>
    <scope>NUCLEOTIDE SEQUENCE [LARGE SCALE GENOMIC DNA]</scope>
</reference>
<accession>A0AAV4GYG7</accession>
<evidence type="ECO:0000313" key="1">
    <source>
        <dbReference type="EMBL" id="GFR89420.1"/>
    </source>
</evidence>
<evidence type="ECO:0000313" key="2">
    <source>
        <dbReference type="Proteomes" id="UP000762676"/>
    </source>
</evidence>
<proteinExistence type="predicted"/>